<evidence type="ECO:0000256" key="1">
    <source>
        <dbReference type="SAM" id="MobiDB-lite"/>
    </source>
</evidence>
<name>A0A0C3BPX8_HEBCY</name>
<evidence type="ECO:0000313" key="5">
    <source>
        <dbReference type="Proteomes" id="UP000053424"/>
    </source>
</evidence>
<dbReference type="Proteomes" id="UP000053424">
    <property type="component" value="Unassembled WGS sequence"/>
</dbReference>
<keyword evidence="2" id="KW-1133">Transmembrane helix</keyword>
<dbReference type="EMBL" id="KN831789">
    <property type="protein sequence ID" value="KIM38675.1"/>
    <property type="molecule type" value="Genomic_DNA"/>
</dbReference>
<dbReference type="Gene3D" id="2.60.120.260">
    <property type="entry name" value="Galactose-binding domain-like"/>
    <property type="match status" value="1"/>
</dbReference>
<reference evidence="5" key="2">
    <citation type="submission" date="2015-01" db="EMBL/GenBank/DDBJ databases">
        <title>Evolutionary Origins and Diversification of the Mycorrhizal Mutualists.</title>
        <authorList>
            <consortium name="DOE Joint Genome Institute"/>
            <consortium name="Mycorrhizal Genomics Consortium"/>
            <person name="Kohler A."/>
            <person name="Kuo A."/>
            <person name="Nagy L.G."/>
            <person name="Floudas D."/>
            <person name="Copeland A."/>
            <person name="Barry K.W."/>
            <person name="Cichocki N."/>
            <person name="Veneault-Fourrey C."/>
            <person name="LaButti K."/>
            <person name="Lindquist E.A."/>
            <person name="Lipzen A."/>
            <person name="Lundell T."/>
            <person name="Morin E."/>
            <person name="Murat C."/>
            <person name="Riley R."/>
            <person name="Ohm R."/>
            <person name="Sun H."/>
            <person name="Tunlid A."/>
            <person name="Henrissat B."/>
            <person name="Grigoriev I.V."/>
            <person name="Hibbett D.S."/>
            <person name="Martin F."/>
        </authorList>
    </citation>
    <scope>NUCLEOTIDE SEQUENCE [LARGE SCALE GENOMIC DNA]</scope>
    <source>
        <strain evidence="5">h7</strain>
    </source>
</reference>
<reference evidence="4 5" key="1">
    <citation type="submission" date="2014-04" db="EMBL/GenBank/DDBJ databases">
        <authorList>
            <consortium name="DOE Joint Genome Institute"/>
            <person name="Kuo A."/>
            <person name="Gay G."/>
            <person name="Dore J."/>
            <person name="Kohler A."/>
            <person name="Nagy L.G."/>
            <person name="Floudas D."/>
            <person name="Copeland A."/>
            <person name="Barry K.W."/>
            <person name="Cichocki N."/>
            <person name="Veneault-Fourrey C."/>
            <person name="LaButti K."/>
            <person name="Lindquist E.A."/>
            <person name="Lipzen A."/>
            <person name="Lundell T."/>
            <person name="Morin E."/>
            <person name="Murat C."/>
            <person name="Sun H."/>
            <person name="Tunlid A."/>
            <person name="Henrissat B."/>
            <person name="Grigoriev I.V."/>
            <person name="Hibbett D.S."/>
            <person name="Martin F."/>
            <person name="Nordberg H.P."/>
            <person name="Cantor M.N."/>
            <person name="Hua S.X."/>
        </authorList>
    </citation>
    <scope>NUCLEOTIDE SEQUENCE [LARGE SCALE GENOMIC DNA]</scope>
    <source>
        <strain evidence="5">h7</strain>
    </source>
</reference>
<keyword evidence="2" id="KW-0812">Transmembrane</keyword>
<keyword evidence="3" id="KW-0732">Signal</keyword>
<proteinExistence type="predicted"/>
<sequence length="442" mass="47158">MVFHLRLFILTILYCVLFLRVRAQRNVTLDDQDLAIVYAPAGAWSRSADNSLDYGGAHMLTQNPAATATFNFTGVAIYFLSPKWPYAVTTAVSLDSGPITLIDLVDHSRPNAGQGPETVQSQVVWSATGLTNTRHTLVISVGQGQPFGIVDGLIYTDMSPASSSTSSRASTTATDRIVASATSSTDNSAALRKKKLSIALGVVFGILALILIFVIIWFCYLPRRGRPTSEAWTIDGPPHDGNSPTTNGNGNGQGYTQSHWVPSGYPVGQPHGYPMEQMADGTWRNAQYGFVGNIPPPPITALQPAQQAYYGHPPNPDQNGYYDQGAGGRAPNRYMPGYTLSTITEKSTPQMVGAHSPPLPNSPSIGALTPASFKTEELAGYYTAPASEGMGAGGREAQPGLGDARDARKPYYGVQTKNENGGTPTNTSQPPTTNGKPASYWI</sequence>
<evidence type="ECO:0000313" key="4">
    <source>
        <dbReference type="EMBL" id="KIM38675.1"/>
    </source>
</evidence>
<feature type="compositionally biased region" description="Low complexity" evidence="1">
    <location>
        <begin position="420"/>
        <end position="435"/>
    </location>
</feature>
<feature type="chain" id="PRO_5002161970" description="Transmembrane protein" evidence="3">
    <location>
        <begin position="24"/>
        <end position="442"/>
    </location>
</feature>
<keyword evidence="2" id="KW-0472">Membrane</keyword>
<feature type="region of interest" description="Disordered" evidence="1">
    <location>
        <begin position="232"/>
        <end position="253"/>
    </location>
</feature>
<feature type="transmembrane region" description="Helical" evidence="2">
    <location>
        <begin position="196"/>
        <end position="220"/>
    </location>
</feature>
<organism evidence="4 5">
    <name type="scientific">Hebeloma cylindrosporum</name>
    <dbReference type="NCBI Taxonomy" id="76867"/>
    <lineage>
        <taxon>Eukaryota</taxon>
        <taxon>Fungi</taxon>
        <taxon>Dikarya</taxon>
        <taxon>Basidiomycota</taxon>
        <taxon>Agaricomycotina</taxon>
        <taxon>Agaricomycetes</taxon>
        <taxon>Agaricomycetidae</taxon>
        <taxon>Agaricales</taxon>
        <taxon>Agaricineae</taxon>
        <taxon>Hymenogastraceae</taxon>
        <taxon>Hebeloma</taxon>
    </lineage>
</organism>
<dbReference type="HOGENOM" id="CLU_619723_0_0_1"/>
<evidence type="ECO:0008006" key="6">
    <source>
        <dbReference type="Google" id="ProtNLM"/>
    </source>
</evidence>
<feature type="region of interest" description="Disordered" evidence="1">
    <location>
        <begin position="385"/>
        <end position="442"/>
    </location>
</feature>
<protein>
    <recommendedName>
        <fullName evidence="6">Transmembrane protein</fullName>
    </recommendedName>
</protein>
<feature type="signal peptide" evidence="3">
    <location>
        <begin position="1"/>
        <end position="23"/>
    </location>
</feature>
<accession>A0A0C3BPX8</accession>
<evidence type="ECO:0000256" key="3">
    <source>
        <dbReference type="SAM" id="SignalP"/>
    </source>
</evidence>
<evidence type="ECO:0000256" key="2">
    <source>
        <dbReference type="SAM" id="Phobius"/>
    </source>
</evidence>
<gene>
    <name evidence="4" type="ORF">M413DRAFT_447636</name>
</gene>
<keyword evidence="5" id="KW-1185">Reference proteome</keyword>
<dbReference type="OrthoDB" id="3234968at2759"/>
<dbReference type="AlphaFoldDB" id="A0A0C3BPX8"/>
<dbReference type="STRING" id="686832.A0A0C3BPX8"/>